<proteinExistence type="predicted"/>
<keyword evidence="4" id="KW-1185">Reference proteome</keyword>
<dbReference type="InterPro" id="IPR051016">
    <property type="entry name" value="Diverse_Substrate_AcTransf"/>
</dbReference>
<accession>A0A9R0SP53</accession>
<dbReference type="PANTHER" id="PTHR10545:SF29">
    <property type="entry name" value="GH14572P-RELATED"/>
    <property type="match status" value="1"/>
</dbReference>
<dbReference type="Gramene" id="TRITD4Av1G226020.1">
    <property type="protein sequence ID" value="TRITD4Av1G226020.1"/>
    <property type="gene ID" value="TRITD4Av1G226020"/>
</dbReference>
<sequence length="169" mass="18845">MMLSAVAGRAAEIGMGRVEWCVLDWNQNAIDFYEGMGAEVFKQWRICRLTGPALDQYKGAGAGGQEEQDAAGKGGSTFHDNWKSQCFCHNEQVACRCCIVSESALMMLLREAAVENFLQWMKASGRFLGEENVKDASVIEGKDYELKYQPLVSSDEGIRFHACVVYLLR</sequence>
<dbReference type="InterPro" id="IPR016181">
    <property type="entry name" value="Acyl_CoA_acyltransferase"/>
</dbReference>
<evidence type="ECO:0000256" key="1">
    <source>
        <dbReference type="ARBA" id="ARBA00022679"/>
    </source>
</evidence>
<dbReference type="PANTHER" id="PTHR10545">
    <property type="entry name" value="DIAMINE N-ACETYLTRANSFERASE"/>
    <property type="match status" value="1"/>
</dbReference>
<keyword evidence="2" id="KW-0012">Acyltransferase</keyword>
<dbReference type="EMBL" id="LT934117">
    <property type="protein sequence ID" value="VAH97747.1"/>
    <property type="molecule type" value="Genomic_DNA"/>
</dbReference>
<reference evidence="3 4" key="1">
    <citation type="submission" date="2017-09" db="EMBL/GenBank/DDBJ databases">
        <authorList>
            <consortium name="International Durum Wheat Genome Sequencing Consortium (IDWGSC)"/>
            <person name="Milanesi L."/>
        </authorList>
    </citation>
    <scope>NUCLEOTIDE SEQUENCE [LARGE SCALE GENOMIC DNA]</scope>
    <source>
        <strain evidence="4">cv. Svevo</strain>
    </source>
</reference>
<gene>
    <name evidence="3" type="ORF">TRITD_4Av1G226020</name>
</gene>
<dbReference type="AlphaFoldDB" id="A0A9R0SP53"/>
<protein>
    <recommendedName>
        <fullName evidence="5">N-acetyltransferase domain-containing protein</fullName>
    </recommendedName>
</protein>
<evidence type="ECO:0000256" key="2">
    <source>
        <dbReference type="ARBA" id="ARBA00023315"/>
    </source>
</evidence>
<evidence type="ECO:0008006" key="5">
    <source>
        <dbReference type="Google" id="ProtNLM"/>
    </source>
</evidence>
<dbReference type="GO" id="GO:0008080">
    <property type="term" value="F:N-acetyltransferase activity"/>
    <property type="evidence" value="ECO:0007669"/>
    <property type="project" value="TreeGrafter"/>
</dbReference>
<dbReference type="SUPFAM" id="SSF55729">
    <property type="entry name" value="Acyl-CoA N-acyltransferases (Nat)"/>
    <property type="match status" value="1"/>
</dbReference>
<name>A0A9R0SP53_TRITD</name>
<dbReference type="Gene3D" id="3.40.630.30">
    <property type="match status" value="1"/>
</dbReference>
<evidence type="ECO:0000313" key="4">
    <source>
        <dbReference type="Proteomes" id="UP000324705"/>
    </source>
</evidence>
<organism evidence="3 4">
    <name type="scientific">Triticum turgidum subsp. durum</name>
    <name type="common">Durum wheat</name>
    <name type="synonym">Triticum durum</name>
    <dbReference type="NCBI Taxonomy" id="4567"/>
    <lineage>
        <taxon>Eukaryota</taxon>
        <taxon>Viridiplantae</taxon>
        <taxon>Streptophyta</taxon>
        <taxon>Embryophyta</taxon>
        <taxon>Tracheophyta</taxon>
        <taxon>Spermatophyta</taxon>
        <taxon>Magnoliopsida</taxon>
        <taxon>Liliopsida</taxon>
        <taxon>Poales</taxon>
        <taxon>Poaceae</taxon>
        <taxon>BOP clade</taxon>
        <taxon>Pooideae</taxon>
        <taxon>Triticodae</taxon>
        <taxon>Triticeae</taxon>
        <taxon>Triticinae</taxon>
        <taxon>Triticum</taxon>
    </lineage>
</organism>
<keyword evidence="1" id="KW-0808">Transferase</keyword>
<dbReference type="Proteomes" id="UP000324705">
    <property type="component" value="Chromosome 4A"/>
</dbReference>
<evidence type="ECO:0000313" key="3">
    <source>
        <dbReference type="EMBL" id="VAH97747.1"/>
    </source>
</evidence>